<feature type="domain" description="RING-type" evidence="9">
    <location>
        <begin position="1112"/>
        <end position="1154"/>
    </location>
</feature>
<dbReference type="PROSITE" id="PS50089">
    <property type="entry name" value="ZF_RING_2"/>
    <property type="match status" value="1"/>
</dbReference>
<evidence type="ECO:0000256" key="5">
    <source>
        <dbReference type="ARBA" id="ARBA00023043"/>
    </source>
</evidence>
<dbReference type="SUPFAM" id="SSF48403">
    <property type="entry name" value="Ankyrin repeat"/>
    <property type="match status" value="1"/>
</dbReference>
<evidence type="ECO:0000259" key="9">
    <source>
        <dbReference type="PROSITE" id="PS50089"/>
    </source>
</evidence>
<feature type="compositionally biased region" description="Polar residues" evidence="8">
    <location>
        <begin position="736"/>
        <end position="766"/>
    </location>
</feature>
<keyword evidence="5 6" id="KW-0040">ANK repeat</keyword>
<feature type="compositionally biased region" description="Low complexity" evidence="8">
    <location>
        <begin position="917"/>
        <end position="926"/>
    </location>
</feature>
<dbReference type="Gene3D" id="1.25.40.20">
    <property type="entry name" value="Ankyrin repeat-containing domain"/>
    <property type="match status" value="2"/>
</dbReference>
<dbReference type="InterPro" id="IPR017907">
    <property type="entry name" value="Znf_RING_CS"/>
</dbReference>
<feature type="compositionally biased region" description="Low complexity" evidence="8">
    <location>
        <begin position="172"/>
        <end position="191"/>
    </location>
</feature>
<dbReference type="PANTHER" id="PTHR24198">
    <property type="entry name" value="ANKYRIN REPEAT AND PROTEIN KINASE DOMAIN-CONTAINING PROTEIN"/>
    <property type="match status" value="1"/>
</dbReference>
<organism evidence="10 11">
    <name type="scientific">Pleodorina starrii</name>
    <dbReference type="NCBI Taxonomy" id="330485"/>
    <lineage>
        <taxon>Eukaryota</taxon>
        <taxon>Viridiplantae</taxon>
        <taxon>Chlorophyta</taxon>
        <taxon>core chlorophytes</taxon>
        <taxon>Chlorophyceae</taxon>
        <taxon>CS clade</taxon>
        <taxon>Chlamydomonadales</taxon>
        <taxon>Volvocaceae</taxon>
        <taxon>Pleodorina</taxon>
    </lineage>
</organism>
<proteinExistence type="predicted"/>
<keyword evidence="2" id="KW-0677">Repeat</keyword>
<feature type="repeat" description="ANK" evidence="6">
    <location>
        <begin position="280"/>
        <end position="312"/>
    </location>
</feature>
<comment type="caution">
    <text evidence="10">The sequence shown here is derived from an EMBL/GenBank/DDBJ whole genome shotgun (WGS) entry which is preliminary data.</text>
</comment>
<name>A0A9W6F2E3_9CHLO</name>
<dbReference type="AlphaFoldDB" id="A0A9W6F2E3"/>
<evidence type="ECO:0000256" key="3">
    <source>
        <dbReference type="ARBA" id="ARBA00022771"/>
    </source>
</evidence>
<feature type="compositionally biased region" description="Gly residues" evidence="8">
    <location>
        <begin position="927"/>
        <end position="941"/>
    </location>
</feature>
<feature type="compositionally biased region" description="Low complexity" evidence="8">
    <location>
        <begin position="211"/>
        <end position="222"/>
    </location>
</feature>
<feature type="repeat" description="ANK" evidence="6">
    <location>
        <begin position="401"/>
        <end position="427"/>
    </location>
</feature>
<evidence type="ECO:0000256" key="7">
    <source>
        <dbReference type="PROSITE-ProRule" id="PRU00175"/>
    </source>
</evidence>
<evidence type="ECO:0000256" key="8">
    <source>
        <dbReference type="SAM" id="MobiDB-lite"/>
    </source>
</evidence>
<dbReference type="SMART" id="SM00248">
    <property type="entry name" value="ANK"/>
    <property type="match status" value="5"/>
</dbReference>
<dbReference type="GO" id="GO:0008270">
    <property type="term" value="F:zinc ion binding"/>
    <property type="evidence" value="ECO:0007669"/>
    <property type="project" value="UniProtKB-KW"/>
</dbReference>
<feature type="region of interest" description="Disordered" evidence="8">
    <location>
        <begin position="709"/>
        <end position="766"/>
    </location>
</feature>
<dbReference type="SUPFAM" id="SSF57850">
    <property type="entry name" value="RING/U-box"/>
    <property type="match status" value="1"/>
</dbReference>
<evidence type="ECO:0000256" key="1">
    <source>
        <dbReference type="ARBA" id="ARBA00022723"/>
    </source>
</evidence>
<reference evidence="10 11" key="1">
    <citation type="journal article" date="2023" name="Commun. Biol.">
        <title>Reorganization of the ancestral sex-determining regions during the evolution of trioecy in Pleodorina starrii.</title>
        <authorList>
            <person name="Takahashi K."/>
            <person name="Suzuki S."/>
            <person name="Kawai-Toyooka H."/>
            <person name="Yamamoto K."/>
            <person name="Hamaji T."/>
            <person name="Ootsuki R."/>
            <person name="Yamaguchi H."/>
            <person name="Kawachi M."/>
            <person name="Higashiyama T."/>
            <person name="Nozaki H."/>
        </authorList>
    </citation>
    <scope>NUCLEOTIDE SEQUENCE [LARGE SCALE GENOMIC DNA]</scope>
    <source>
        <strain evidence="10 11">NIES-4479</strain>
    </source>
</reference>
<feature type="repeat" description="ANK" evidence="6">
    <location>
        <begin position="113"/>
        <end position="136"/>
    </location>
</feature>
<dbReference type="PROSITE" id="PS00518">
    <property type="entry name" value="ZF_RING_1"/>
    <property type="match status" value="1"/>
</dbReference>
<protein>
    <recommendedName>
        <fullName evidence="9">RING-type domain-containing protein</fullName>
    </recommendedName>
</protein>
<evidence type="ECO:0000256" key="6">
    <source>
        <dbReference type="PROSITE-ProRule" id="PRU00023"/>
    </source>
</evidence>
<dbReference type="InterPro" id="IPR002110">
    <property type="entry name" value="Ankyrin_rpt"/>
</dbReference>
<evidence type="ECO:0000256" key="4">
    <source>
        <dbReference type="ARBA" id="ARBA00022833"/>
    </source>
</evidence>
<keyword evidence="1" id="KW-0479">Metal-binding</keyword>
<feature type="region of interest" description="Disordered" evidence="8">
    <location>
        <begin position="154"/>
        <end position="234"/>
    </location>
</feature>
<keyword evidence="3 7" id="KW-0863">Zinc-finger</keyword>
<dbReference type="Pfam" id="PF00023">
    <property type="entry name" value="Ank"/>
    <property type="match status" value="2"/>
</dbReference>
<evidence type="ECO:0000313" key="11">
    <source>
        <dbReference type="Proteomes" id="UP001165080"/>
    </source>
</evidence>
<sequence length="1171" mass="116658">MGADEQPNPTHHHHYGDRHHHGDRAHGRGGRLVSLNGMTVSLSHPAGATPLGGPAIEVERRVTPGGPLGGPTAAAQTSPFEPELQAGAVASAAAVAAATQPATLVKLDRGGPSRRTPLHVAAERGQLHVLSAIIENLCCCATAALLAEDSAAAAAPTDAEGDGDRTRNRATSAGDGSAAGARASGSPGAGDRALEPRGGGLEGVEDWTPVRQLQQQQQQHRQTGPMEPQRSSGLQQQQLQLQRGGAAMAEEFPVARRGAGGAPLAPDQYIQYHLNMQDADGMTALSLACRFGHVDCCRLLLANGSARTLSDARGNTPLHYAALRGHLGVLFMLLDEFVEPEQQEELSSYVDARNHAGCTPLHYAVWGRQSGSVQVLLQHGADVLPRNSRPAQELTPPVMVVGSTPLHLAAARGHVEICRIILKTFAERVLEPLQLGEDDPQPTTLASLDPRVQVNANGHMPYQVAQRLGFYPLAMLLRPSIPILRLFSDEERAVRFYGPAPLRAIAAEALNKKLLAELDALAAAAACVSAAGGGLVVRQGPGFMVASVGAAVSGGSAAGGDAAAAAGARRPVSAPATLEQLAAAAALEAAEAAAAARTSSPVSPTRTSGGGAAAAAAAAAGPMAAAGGAAAPGRRIVPPRQLNVEIAVAGGTRDNDGRPSSGARRPLVLEPAAGAAAAAAVGTHPSTPRTPTVGAQLVSPSAISPRLMSPMSLWSSTGSGGGGGSPTASLYPPHQSPSRGSSARRSTPPLGSNRSTPLPTSNRSSNAVLSAAPMVAALSRPPSAPRANGQGTDSSRAPVMLSLPGQPDADLEAPPGLRTQTPLRISQPQPGGLDQAVSDQAAAAASTAVGAPGMGADGTGGALVATDVATSLAAVDGEADGGGGGLYGPRTPARQPSAGALHVRRMQTSPQGGTGGAASNTNAYAGNGTGHGSGGGGGGSTGRSSSRPATSSLATAGSLGSAVSLESSPSVARRSIDDGRPPGLVRLRSNPLFEDVHQHQTNGAAAAAQLTTGGGAAAAAAGAAGGMPPLTEDSAEGDEGPAARSVPAAAGPSGGVALTPFSRLAGAAGGGTAVETASHGVSVGSAAAAAVAAAAAALAASGGGDDDEELECGVCMEPLPMVAIAPCRHQICGPCARRICCLNIQKPSHCPFCRATISAFVAPAPLTPTVK</sequence>
<feature type="compositionally biased region" description="Low complexity" evidence="8">
    <location>
        <begin position="942"/>
        <end position="962"/>
    </location>
</feature>
<dbReference type="InterPro" id="IPR013083">
    <property type="entry name" value="Znf_RING/FYVE/PHD"/>
</dbReference>
<dbReference type="InterPro" id="IPR036770">
    <property type="entry name" value="Ankyrin_rpt-contain_sf"/>
</dbReference>
<dbReference type="Pfam" id="PF13920">
    <property type="entry name" value="zf-C3HC4_3"/>
    <property type="match status" value="1"/>
</dbReference>
<dbReference type="CDD" id="cd16449">
    <property type="entry name" value="RING-HC"/>
    <property type="match status" value="1"/>
</dbReference>
<feature type="repeat" description="ANK" evidence="6">
    <location>
        <begin position="356"/>
        <end position="388"/>
    </location>
</feature>
<feature type="region of interest" description="Disordered" evidence="8">
    <location>
        <begin position="1"/>
        <end position="31"/>
    </location>
</feature>
<dbReference type="Gene3D" id="3.30.40.10">
    <property type="entry name" value="Zinc/RING finger domain, C3HC4 (zinc finger)"/>
    <property type="match status" value="1"/>
</dbReference>
<feature type="compositionally biased region" description="Basic residues" evidence="8">
    <location>
        <begin position="10"/>
        <end position="29"/>
    </location>
</feature>
<dbReference type="EMBL" id="BRXU01000008">
    <property type="protein sequence ID" value="GLC53744.1"/>
    <property type="molecule type" value="Genomic_DNA"/>
</dbReference>
<accession>A0A9W6F2E3</accession>
<keyword evidence="11" id="KW-1185">Reference proteome</keyword>
<evidence type="ECO:0000313" key="10">
    <source>
        <dbReference type="EMBL" id="GLC53744.1"/>
    </source>
</evidence>
<dbReference type="PROSITE" id="PS50297">
    <property type="entry name" value="ANK_REP_REGION"/>
    <property type="match status" value="5"/>
</dbReference>
<dbReference type="PRINTS" id="PR01415">
    <property type="entry name" value="ANKYRIN"/>
</dbReference>
<feature type="region of interest" description="Disordered" evidence="8">
    <location>
        <begin position="779"/>
        <end position="818"/>
    </location>
</feature>
<dbReference type="Proteomes" id="UP001165080">
    <property type="component" value="Unassembled WGS sequence"/>
</dbReference>
<evidence type="ECO:0000256" key="2">
    <source>
        <dbReference type="ARBA" id="ARBA00022737"/>
    </source>
</evidence>
<dbReference type="PROSITE" id="PS50088">
    <property type="entry name" value="ANK_REPEAT"/>
    <property type="match status" value="5"/>
</dbReference>
<feature type="region of interest" description="Disordered" evidence="8">
    <location>
        <begin position="1019"/>
        <end position="1051"/>
    </location>
</feature>
<keyword evidence="4" id="KW-0862">Zinc</keyword>
<dbReference type="PANTHER" id="PTHR24198:SF165">
    <property type="entry name" value="ANKYRIN REPEAT-CONTAINING PROTEIN-RELATED"/>
    <property type="match status" value="1"/>
</dbReference>
<gene>
    <name evidence="10" type="primary">PLEST006428</name>
    <name evidence="10" type="ORF">PLESTB_000782600</name>
</gene>
<feature type="compositionally biased region" description="Low complexity" evidence="8">
    <location>
        <begin position="1040"/>
        <end position="1051"/>
    </location>
</feature>
<dbReference type="Pfam" id="PF12796">
    <property type="entry name" value="Ank_2"/>
    <property type="match status" value="1"/>
</dbReference>
<dbReference type="InterPro" id="IPR001841">
    <property type="entry name" value="Znf_RING"/>
</dbReference>
<feature type="region of interest" description="Disordered" evidence="8">
    <location>
        <begin position="883"/>
        <end position="987"/>
    </location>
</feature>
<feature type="repeat" description="ANK" evidence="6">
    <location>
        <begin position="313"/>
        <end position="345"/>
    </location>
</feature>